<evidence type="ECO:0000313" key="3">
    <source>
        <dbReference type="Proteomes" id="UP000694680"/>
    </source>
</evidence>
<reference evidence="2" key="3">
    <citation type="submission" date="2025-09" db="UniProtKB">
        <authorList>
            <consortium name="Ensembl"/>
        </authorList>
    </citation>
    <scope>IDENTIFICATION</scope>
</reference>
<dbReference type="PANTHER" id="PTHR31493">
    <property type="entry name" value="NAZO FAMILY MEMBER"/>
    <property type="match status" value="1"/>
</dbReference>
<dbReference type="Ensembl" id="ENSGWIT00000040902.1">
    <property type="protein sequence ID" value="ENSGWIP00000037549.1"/>
    <property type="gene ID" value="ENSGWIG00000019314.1"/>
</dbReference>
<name>A0A8C5N8V8_GOUWI</name>
<comment type="similarity">
    <text evidence="1">Belongs to the C19orf12 family.</text>
</comment>
<reference evidence="2" key="1">
    <citation type="submission" date="2020-06" db="EMBL/GenBank/DDBJ databases">
        <authorList>
            <consortium name="Wellcome Sanger Institute Data Sharing"/>
        </authorList>
    </citation>
    <scope>NUCLEOTIDE SEQUENCE [LARGE SCALE GENOMIC DNA]</scope>
</reference>
<dbReference type="GeneID" id="114457710"/>
<protein>
    <submittedName>
        <fullName evidence="2">Protein C19orf12 homolog</fullName>
    </submittedName>
</protein>
<accession>A0A8C5N8V8</accession>
<keyword evidence="3" id="KW-1185">Reference proteome</keyword>
<evidence type="ECO:0000256" key="1">
    <source>
        <dbReference type="ARBA" id="ARBA00029457"/>
    </source>
</evidence>
<evidence type="ECO:0000313" key="2">
    <source>
        <dbReference type="Ensembl" id="ENSGWIP00000037549.1"/>
    </source>
</evidence>
<dbReference type="AlphaFoldDB" id="A0A8C5N8V8"/>
<dbReference type="OrthoDB" id="5976774at2759"/>
<gene>
    <name evidence="2" type="primary">LOC114457710</name>
</gene>
<dbReference type="InterPro" id="IPR033369">
    <property type="entry name" value="C19orf12"/>
</dbReference>
<dbReference type="RefSeq" id="XP_028295542.1">
    <property type="nucleotide sequence ID" value="XM_028439741.1"/>
</dbReference>
<sequence length="177" mass="19173">MYCVFLSDRFSVNNTFNVKVKLKYRQHRERNDFPLTMAPRVDDVMRLCCELSAHEQISVAVKCSAKGAAVAGGAAFAGGLLAGPMGIAVGGLCGGVLGAWLTSGQFKPLPQILIELNPTQQNQLHNQVMGVLGNLDWTDAAQLVTLVMASSSLHEQVLSTLLGYVKDQLHAEVRYKD</sequence>
<dbReference type="Pfam" id="PF20721">
    <property type="entry name" value="C19orf12"/>
    <property type="match status" value="1"/>
</dbReference>
<dbReference type="Proteomes" id="UP000694680">
    <property type="component" value="Chromosome 3"/>
</dbReference>
<reference evidence="2" key="2">
    <citation type="submission" date="2025-08" db="UniProtKB">
        <authorList>
            <consortium name="Ensembl"/>
        </authorList>
    </citation>
    <scope>IDENTIFICATION</scope>
</reference>
<dbReference type="PANTHER" id="PTHR31493:SF1">
    <property type="entry name" value="PROTEIN C19ORF12"/>
    <property type="match status" value="1"/>
</dbReference>
<organism evidence="2 3">
    <name type="scientific">Gouania willdenowi</name>
    <name type="common">Blunt-snouted clingfish</name>
    <name type="synonym">Lepadogaster willdenowi</name>
    <dbReference type="NCBI Taxonomy" id="441366"/>
    <lineage>
        <taxon>Eukaryota</taxon>
        <taxon>Metazoa</taxon>
        <taxon>Chordata</taxon>
        <taxon>Craniata</taxon>
        <taxon>Vertebrata</taxon>
        <taxon>Euteleostomi</taxon>
        <taxon>Actinopterygii</taxon>
        <taxon>Neopterygii</taxon>
        <taxon>Teleostei</taxon>
        <taxon>Neoteleostei</taxon>
        <taxon>Acanthomorphata</taxon>
        <taxon>Ovalentaria</taxon>
        <taxon>Blenniimorphae</taxon>
        <taxon>Blenniiformes</taxon>
        <taxon>Gobiesocoidei</taxon>
        <taxon>Gobiesocidae</taxon>
        <taxon>Gobiesocinae</taxon>
        <taxon>Gouania</taxon>
    </lineage>
</organism>
<proteinExistence type="inferred from homology"/>